<gene>
    <name evidence="3" type="ORF">FKR81_29745</name>
</gene>
<proteinExistence type="inferred from homology"/>
<name>A0A563EM40_9PSEU</name>
<dbReference type="OrthoDB" id="268331at2"/>
<evidence type="ECO:0000313" key="4">
    <source>
        <dbReference type="Proteomes" id="UP000316639"/>
    </source>
</evidence>
<comment type="caution">
    <text evidence="3">The sequence shown here is derived from an EMBL/GenBank/DDBJ whole genome shotgun (WGS) entry which is preliminary data.</text>
</comment>
<dbReference type="Proteomes" id="UP000316639">
    <property type="component" value="Unassembled WGS sequence"/>
</dbReference>
<dbReference type="CDD" id="cd08891">
    <property type="entry name" value="SRPBCC_CalC"/>
    <property type="match status" value="1"/>
</dbReference>
<dbReference type="InterPro" id="IPR013538">
    <property type="entry name" value="ASHA1/2-like_C"/>
</dbReference>
<evidence type="ECO:0000259" key="2">
    <source>
        <dbReference type="Pfam" id="PF08327"/>
    </source>
</evidence>
<dbReference type="Gene3D" id="3.30.530.20">
    <property type="match status" value="1"/>
</dbReference>
<dbReference type="SUPFAM" id="SSF55961">
    <property type="entry name" value="Bet v1-like"/>
    <property type="match status" value="1"/>
</dbReference>
<organism evidence="3 4">
    <name type="scientific">Lentzea tibetensis</name>
    <dbReference type="NCBI Taxonomy" id="2591470"/>
    <lineage>
        <taxon>Bacteria</taxon>
        <taxon>Bacillati</taxon>
        <taxon>Actinomycetota</taxon>
        <taxon>Actinomycetes</taxon>
        <taxon>Pseudonocardiales</taxon>
        <taxon>Pseudonocardiaceae</taxon>
        <taxon>Lentzea</taxon>
    </lineage>
</organism>
<dbReference type="AlphaFoldDB" id="A0A563EM40"/>
<protein>
    <submittedName>
        <fullName evidence="3">ATPase</fullName>
    </submittedName>
</protein>
<keyword evidence="4" id="KW-1185">Reference proteome</keyword>
<sequence>MSTEVHRSVTVNATQERAFDVFTGKWLSWWPLEHHIGATELADVVVEPVTGGRWYEVGTDGTECDWGAVLAWEPHGRIVLSWHLNGDWEYDPDPAHASEVEVRFVAETPDRTRVELVHRNFERHAHKPDQVRGGVGGEGGWGTILTGYAAAFV</sequence>
<reference evidence="3 4" key="1">
    <citation type="submission" date="2019-07" db="EMBL/GenBank/DDBJ databases">
        <title>Lentzea xizangensis sp. nov., isolated from Qinghai-Tibetan Plateau Soils.</title>
        <authorList>
            <person name="Huang J."/>
        </authorList>
    </citation>
    <scope>NUCLEOTIDE SEQUENCE [LARGE SCALE GENOMIC DNA]</scope>
    <source>
        <strain evidence="3 4">FXJ1.1311</strain>
    </source>
</reference>
<dbReference type="InterPro" id="IPR023393">
    <property type="entry name" value="START-like_dom_sf"/>
</dbReference>
<dbReference type="Pfam" id="PF08327">
    <property type="entry name" value="AHSA1"/>
    <property type="match status" value="1"/>
</dbReference>
<dbReference type="EMBL" id="VOBR01000022">
    <property type="protein sequence ID" value="TWP48205.1"/>
    <property type="molecule type" value="Genomic_DNA"/>
</dbReference>
<feature type="domain" description="Activator of Hsp90 ATPase homologue 1/2-like C-terminal" evidence="2">
    <location>
        <begin position="12"/>
        <end position="145"/>
    </location>
</feature>
<accession>A0A563EM40</accession>
<evidence type="ECO:0000313" key="3">
    <source>
        <dbReference type="EMBL" id="TWP48205.1"/>
    </source>
</evidence>
<evidence type="ECO:0000256" key="1">
    <source>
        <dbReference type="ARBA" id="ARBA00006817"/>
    </source>
</evidence>
<comment type="similarity">
    <text evidence="1">Belongs to the AHA1 family.</text>
</comment>